<evidence type="ECO:0000313" key="1">
    <source>
        <dbReference type="EMBL" id="OUY05505.1"/>
    </source>
</evidence>
<gene>
    <name evidence="1" type="ORF">CAP51_16985</name>
</gene>
<dbReference type="RefSeq" id="WP_087621955.1">
    <property type="nucleotide sequence ID" value="NZ_NEXX01000010.1"/>
</dbReference>
<dbReference type="OrthoDB" id="9946435at2"/>
<comment type="caution">
    <text evidence="1">The sequence shown here is derived from an EMBL/GenBank/DDBJ whole genome shotgun (WGS) entry which is preliminary data.</text>
</comment>
<proteinExistence type="predicted"/>
<name>A0A1Z9YTF6_9GAMM</name>
<accession>A0A1Z9YTF6</accession>
<keyword evidence="2" id="KW-1185">Reference proteome</keyword>
<organism evidence="1 2">
    <name type="scientific">Acinetobacter populi</name>
    <dbReference type="NCBI Taxonomy" id="1582270"/>
    <lineage>
        <taxon>Bacteria</taxon>
        <taxon>Pseudomonadati</taxon>
        <taxon>Pseudomonadota</taxon>
        <taxon>Gammaproteobacteria</taxon>
        <taxon>Moraxellales</taxon>
        <taxon>Moraxellaceae</taxon>
        <taxon>Acinetobacter</taxon>
    </lineage>
</organism>
<dbReference type="Proteomes" id="UP000196536">
    <property type="component" value="Unassembled WGS sequence"/>
</dbReference>
<dbReference type="EMBL" id="NEXX01000010">
    <property type="protein sequence ID" value="OUY05505.1"/>
    <property type="molecule type" value="Genomic_DNA"/>
</dbReference>
<sequence length="69" mass="8580">MQYRRSIGVMRQDDWQQVIDMLDNYLLYVQQDINSTNDNINDIKLLIHKLQHNMNLPPRYDYNIRNWQR</sequence>
<protein>
    <submittedName>
        <fullName evidence="1">Uncharacterized protein</fullName>
    </submittedName>
</protein>
<evidence type="ECO:0000313" key="2">
    <source>
        <dbReference type="Proteomes" id="UP000196536"/>
    </source>
</evidence>
<dbReference type="AlphaFoldDB" id="A0A1Z9YTF6"/>
<reference evidence="1 2" key="1">
    <citation type="submission" date="2017-05" db="EMBL/GenBank/DDBJ databases">
        <title>Acinetobacter populi ANC 5415 (= PBJ7), whole genome shotgun sequencing project.</title>
        <authorList>
            <person name="Nemec A."/>
            <person name="Radolfova-Krizova L."/>
        </authorList>
    </citation>
    <scope>NUCLEOTIDE SEQUENCE [LARGE SCALE GENOMIC DNA]</scope>
    <source>
        <strain evidence="1 2">PBJ7</strain>
    </source>
</reference>